<evidence type="ECO:0000313" key="3">
    <source>
        <dbReference type="Proteomes" id="UP000070444"/>
    </source>
</evidence>
<feature type="region of interest" description="Disordered" evidence="1">
    <location>
        <begin position="113"/>
        <end position="173"/>
    </location>
</feature>
<name>A0A137P0U4_CONC2</name>
<proteinExistence type="predicted"/>
<gene>
    <name evidence="2" type="ORF">CONCODRAFT_8999</name>
</gene>
<accession>A0A137P0U4</accession>
<protein>
    <submittedName>
        <fullName evidence="2">Uncharacterized protein</fullName>
    </submittedName>
</protein>
<sequence>MISKLAEHIRGNGVSGGSYRHANEFFELSYFSQEEKDLAMEEYRSNPFTYKGNTIRPSETYDPSTQFMKIRLRNRNKEEEDIGAIKDFKYPEEKKDFKYPEEKKNVKIEEWLARNLSKSNNKNQKDPRHNKQEETGMEIDSGLNTSGRKRERNELERDMKPHKKDAYQVVEVE</sequence>
<organism evidence="2 3">
    <name type="scientific">Conidiobolus coronatus (strain ATCC 28846 / CBS 209.66 / NRRL 28638)</name>
    <name type="common">Delacroixia coronata</name>
    <dbReference type="NCBI Taxonomy" id="796925"/>
    <lineage>
        <taxon>Eukaryota</taxon>
        <taxon>Fungi</taxon>
        <taxon>Fungi incertae sedis</taxon>
        <taxon>Zoopagomycota</taxon>
        <taxon>Entomophthoromycotina</taxon>
        <taxon>Entomophthoromycetes</taxon>
        <taxon>Entomophthorales</taxon>
        <taxon>Ancylistaceae</taxon>
        <taxon>Conidiobolus</taxon>
    </lineage>
</organism>
<evidence type="ECO:0000256" key="1">
    <source>
        <dbReference type="SAM" id="MobiDB-lite"/>
    </source>
</evidence>
<feature type="compositionally biased region" description="Basic and acidic residues" evidence="1">
    <location>
        <begin position="123"/>
        <end position="134"/>
    </location>
</feature>
<keyword evidence="3" id="KW-1185">Reference proteome</keyword>
<dbReference type="EMBL" id="KQ964565">
    <property type="protein sequence ID" value="KXN68675.1"/>
    <property type="molecule type" value="Genomic_DNA"/>
</dbReference>
<reference evidence="2 3" key="1">
    <citation type="journal article" date="2015" name="Genome Biol. Evol.">
        <title>Phylogenomic analyses indicate that early fungi evolved digesting cell walls of algal ancestors of land plants.</title>
        <authorList>
            <person name="Chang Y."/>
            <person name="Wang S."/>
            <person name="Sekimoto S."/>
            <person name="Aerts A.L."/>
            <person name="Choi C."/>
            <person name="Clum A."/>
            <person name="LaButti K.M."/>
            <person name="Lindquist E.A."/>
            <person name="Yee Ngan C."/>
            <person name="Ohm R.A."/>
            <person name="Salamov A.A."/>
            <person name="Grigoriev I.V."/>
            <person name="Spatafora J.W."/>
            <person name="Berbee M.L."/>
        </authorList>
    </citation>
    <scope>NUCLEOTIDE SEQUENCE [LARGE SCALE GENOMIC DNA]</scope>
    <source>
        <strain evidence="2 3">NRRL 28638</strain>
    </source>
</reference>
<dbReference type="Proteomes" id="UP000070444">
    <property type="component" value="Unassembled WGS sequence"/>
</dbReference>
<dbReference type="AlphaFoldDB" id="A0A137P0U4"/>
<evidence type="ECO:0000313" key="2">
    <source>
        <dbReference type="EMBL" id="KXN68675.1"/>
    </source>
</evidence>